<proteinExistence type="predicted"/>
<gene>
    <name evidence="2" type="ORF">BN1180_02649</name>
</gene>
<organism evidence="2 3">
    <name type="scientific">Peribacillus simplex</name>
    <dbReference type="NCBI Taxonomy" id="1478"/>
    <lineage>
        <taxon>Bacteria</taxon>
        <taxon>Bacillati</taxon>
        <taxon>Bacillota</taxon>
        <taxon>Bacilli</taxon>
        <taxon>Bacillales</taxon>
        <taxon>Bacillaceae</taxon>
        <taxon>Peribacillus</taxon>
    </lineage>
</organism>
<feature type="transmembrane region" description="Helical" evidence="1">
    <location>
        <begin position="31"/>
        <end position="49"/>
    </location>
</feature>
<name>A0AAN2TSV3_9BACI</name>
<keyword evidence="1" id="KW-0812">Transmembrane</keyword>
<reference evidence="2 3" key="1">
    <citation type="journal article" date="2014" name="Genome Announc.">
        <title>Genome Sequence of Bacillus simplex Strain P558, Isolated from a Human Fecal Sample.</title>
        <authorList>
            <person name="Croce O."/>
            <person name="Hugon P."/>
            <person name="Lagier J.C."/>
            <person name="Bibi F."/>
            <person name="Robert C."/>
            <person name="Azhar E.I."/>
            <person name="Raoult D."/>
            <person name="Fournier P.E."/>
        </authorList>
    </citation>
    <scope>NUCLEOTIDE SEQUENCE [LARGE SCALE GENOMIC DNA]</scope>
    <source>
        <strain evidence="2 3">P558</strain>
    </source>
</reference>
<dbReference type="RefSeq" id="WP_153246111.1">
    <property type="nucleotide sequence ID" value="NZ_CCXW01000001.1"/>
</dbReference>
<evidence type="ECO:0000313" key="3">
    <source>
        <dbReference type="Proteomes" id="UP000182110"/>
    </source>
</evidence>
<keyword evidence="1" id="KW-0472">Membrane</keyword>
<sequence>MTLLFKSLGFGVLFGLVMLLANHDKPSKLLIFLKYFLIGTGGYFLYEWIMG</sequence>
<evidence type="ECO:0000256" key="1">
    <source>
        <dbReference type="SAM" id="Phobius"/>
    </source>
</evidence>
<keyword evidence="3" id="KW-1185">Reference proteome</keyword>
<dbReference type="AlphaFoldDB" id="A0AAN2TSV3"/>
<evidence type="ECO:0000313" key="2">
    <source>
        <dbReference type="EMBL" id="CEG32488.1"/>
    </source>
</evidence>
<dbReference type="EMBL" id="CCXW01000001">
    <property type="protein sequence ID" value="CEG32488.1"/>
    <property type="molecule type" value="Genomic_DNA"/>
</dbReference>
<dbReference type="Proteomes" id="UP000182110">
    <property type="component" value="Unassembled WGS sequence"/>
</dbReference>
<comment type="caution">
    <text evidence="2">The sequence shown here is derived from an EMBL/GenBank/DDBJ whole genome shotgun (WGS) entry which is preliminary data.</text>
</comment>
<protein>
    <submittedName>
        <fullName evidence="2">Uncharacterized protein</fullName>
    </submittedName>
</protein>
<keyword evidence="1" id="KW-1133">Transmembrane helix</keyword>
<accession>A0AAN2TSV3</accession>